<evidence type="ECO:0000256" key="6">
    <source>
        <dbReference type="SAM" id="Phobius"/>
    </source>
</evidence>
<dbReference type="KEGG" id="dog:HP555_06795"/>
<feature type="domain" description="EamA" evidence="7">
    <location>
        <begin position="14"/>
        <end position="142"/>
    </location>
</feature>
<keyword evidence="3 6" id="KW-0812">Transmembrane</keyword>
<dbReference type="InterPro" id="IPR051258">
    <property type="entry name" value="Diverse_Substrate_Transporter"/>
</dbReference>
<evidence type="ECO:0000256" key="1">
    <source>
        <dbReference type="ARBA" id="ARBA00004651"/>
    </source>
</evidence>
<comment type="subcellular location">
    <subcellularLocation>
        <location evidence="1">Cell membrane</location>
        <topology evidence="1">Multi-pass membrane protein</topology>
    </subcellularLocation>
</comment>
<dbReference type="PANTHER" id="PTHR42920:SF11">
    <property type="entry name" value="INNER MEMBRANE PROTEIN YTFF"/>
    <property type="match status" value="1"/>
</dbReference>
<sequence>MECERLHRWVPRMALLVAMVLWGSSFVALKYGFQEMHPLLIIFGRMAVASLCFLPFSRSFFRMGLRRHHLLPLVTMCLCEPCFYFLFESAALVHTTASQAAMITTMLPLMVAISAGFFLGERIAVRTVFGFTIAATGAMWLSISAKETAQAPNPMLGNFLEFMAMICAAGYTILMKRLSKELHPFFLTGIQAFVGALFFLPVLLIPSVQDTCLSFNGWIVILYLGTVVSVGAYGLYNFGISRIPAGQASAFVNLIPVFTIIISFLVLDERLTSWQWLASGLVMTGVFLSQSTVDMHRIKSKT</sequence>
<dbReference type="AlphaFoldDB" id="A0A7T5VCZ0"/>
<feature type="transmembrane region" description="Helical" evidence="6">
    <location>
        <begin position="155"/>
        <end position="174"/>
    </location>
</feature>
<feature type="transmembrane region" description="Helical" evidence="6">
    <location>
        <begin position="127"/>
        <end position="143"/>
    </location>
</feature>
<feature type="transmembrane region" description="Helical" evidence="6">
    <location>
        <begin position="99"/>
        <end position="120"/>
    </location>
</feature>
<reference evidence="8 9" key="1">
    <citation type="submission" date="2020-05" db="EMBL/GenBank/DDBJ databases">
        <title>Complete genome of Desulfobulbus oligotrophicus.</title>
        <authorList>
            <person name="Podar M."/>
        </authorList>
    </citation>
    <scope>NUCLEOTIDE SEQUENCE [LARGE SCALE GENOMIC DNA]</scope>
    <source>
        <strain evidence="8 9">Prop6</strain>
    </source>
</reference>
<evidence type="ECO:0000256" key="2">
    <source>
        <dbReference type="ARBA" id="ARBA00022475"/>
    </source>
</evidence>
<evidence type="ECO:0000313" key="9">
    <source>
        <dbReference type="Proteomes" id="UP000596092"/>
    </source>
</evidence>
<feature type="transmembrane region" description="Helical" evidence="6">
    <location>
        <begin position="186"/>
        <end position="205"/>
    </location>
</feature>
<evidence type="ECO:0000256" key="3">
    <source>
        <dbReference type="ARBA" id="ARBA00022692"/>
    </source>
</evidence>
<feature type="transmembrane region" description="Helical" evidence="6">
    <location>
        <begin position="217"/>
        <end position="236"/>
    </location>
</feature>
<feature type="transmembrane region" description="Helical" evidence="6">
    <location>
        <begin position="12"/>
        <end position="33"/>
    </location>
</feature>
<keyword evidence="4 6" id="KW-1133">Transmembrane helix</keyword>
<dbReference type="EMBL" id="CP054140">
    <property type="protein sequence ID" value="QQG65593.1"/>
    <property type="molecule type" value="Genomic_DNA"/>
</dbReference>
<dbReference type="Gene3D" id="1.10.3730.20">
    <property type="match status" value="1"/>
</dbReference>
<proteinExistence type="predicted"/>
<evidence type="ECO:0000256" key="4">
    <source>
        <dbReference type="ARBA" id="ARBA00022989"/>
    </source>
</evidence>
<gene>
    <name evidence="8" type="ORF">HP555_06795</name>
</gene>
<organism evidence="8 9">
    <name type="scientific">Desulfobulbus oligotrophicus</name>
    <dbReference type="NCBI Taxonomy" id="1909699"/>
    <lineage>
        <taxon>Bacteria</taxon>
        <taxon>Pseudomonadati</taxon>
        <taxon>Thermodesulfobacteriota</taxon>
        <taxon>Desulfobulbia</taxon>
        <taxon>Desulfobulbales</taxon>
        <taxon>Desulfobulbaceae</taxon>
        <taxon>Desulfobulbus</taxon>
    </lineage>
</organism>
<feature type="transmembrane region" description="Helical" evidence="6">
    <location>
        <begin position="248"/>
        <end position="267"/>
    </location>
</feature>
<keyword evidence="2" id="KW-1003">Cell membrane</keyword>
<dbReference type="GO" id="GO:0005886">
    <property type="term" value="C:plasma membrane"/>
    <property type="evidence" value="ECO:0007669"/>
    <property type="project" value="UniProtKB-SubCell"/>
</dbReference>
<feature type="transmembrane region" description="Helical" evidence="6">
    <location>
        <begin position="273"/>
        <end position="293"/>
    </location>
</feature>
<dbReference type="Proteomes" id="UP000596092">
    <property type="component" value="Chromosome"/>
</dbReference>
<feature type="domain" description="EamA" evidence="7">
    <location>
        <begin position="156"/>
        <end position="288"/>
    </location>
</feature>
<dbReference type="InterPro" id="IPR037185">
    <property type="entry name" value="EmrE-like"/>
</dbReference>
<keyword evidence="5 6" id="KW-0472">Membrane</keyword>
<feature type="transmembrane region" description="Helical" evidence="6">
    <location>
        <begin position="69"/>
        <end position="87"/>
    </location>
</feature>
<protein>
    <submittedName>
        <fullName evidence="8">DMT family transporter</fullName>
    </submittedName>
</protein>
<dbReference type="Pfam" id="PF00892">
    <property type="entry name" value="EamA"/>
    <property type="match status" value="2"/>
</dbReference>
<evidence type="ECO:0000313" key="8">
    <source>
        <dbReference type="EMBL" id="QQG65593.1"/>
    </source>
</evidence>
<feature type="transmembrane region" description="Helical" evidence="6">
    <location>
        <begin position="39"/>
        <end position="57"/>
    </location>
</feature>
<evidence type="ECO:0000256" key="5">
    <source>
        <dbReference type="ARBA" id="ARBA00023136"/>
    </source>
</evidence>
<dbReference type="RefSeq" id="WP_199264414.1">
    <property type="nucleotide sequence ID" value="NZ_CP054140.1"/>
</dbReference>
<evidence type="ECO:0000259" key="7">
    <source>
        <dbReference type="Pfam" id="PF00892"/>
    </source>
</evidence>
<dbReference type="PANTHER" id="PTHR42920">
    <property type="entry name" value="OS03G0707200 PROTEIN-RELATED"/>
    <property type="match status" value="1"/>
</dbReference>
<dbReference type="InterPro" id="IPR000620">
    <property type="entry name" value="EamA_dom"/>
</dbReference>
<accession>A0A7T5VCZ0</accession>
<keyword evidence="9" id="KW-1185">Reference proteome</keyword>
<name>A0A7T5VCZ0_9BACT</name>
<dbReference type="SUPFAM" id="SSF103481">
    <property type="entry name" value="Multidrug resistance efflux transporter EmrE"/>
    <property type="match status" value="2"/>
</dbReference>